<dbReference type="Pfam" id="PF04607">
    <property type="entry name" value="RelA_SpoT"/>
    <property type="match status" value="1"/>
</dbReference>
<dbReference type="RefSeq" id="WP_108962977.1">
    <property type="nucleotide sequence ID" value="NZ_QEFB01000009.1"/>
</dbReference>
<name>A0A2U1TD93_9MICO</name>
<dbReference type="Proteomes" id="UP000244962">
    <property type="component" value="Unassembled WGS sequence"/>
</dbReference>
<keyword evidence="3" id="KW-1185">Reference proteome</keyword>
<dbReference type="SUPFAM" id="SSF81301">
    <property type="entry name" value="Nucleotidyltransferase"/>
    <property type="match status" value="1"/>
</dbReference>
<accession>A0A2U1TD93</accession>
<sequence>MPAPTDLQGLRALNGDFTRFMMSYKFGIDEVMTKINILREEFSHRHDYSPIENVSSRLKSAESILAKADRKGSEMTLDGIRSDVHDIAGIRVTCSFISDTYKIFDMISAQRDVTVLQVRDYIAQPKANGYKSLHMIIEVPVFMSDHVEQVKVEIQIRTIAMDFWAALEHKIYYKYNRAVPERLLTELRDAALAANRLDVKMERLHDEVLALASVPGADDGVIDTRDIGRDAVPDAMLRMLAAARSDQQQ</sequence>
<dbReference type="EMBL" id="QEFB01000009">
    <property type="protein sequence ID" value="PWC06861.1"/>
    <property type="molecule type" value="Genomic_DNA"/>
</dbReference>
<dbReference type="GO" id="GO:0015969">
    <property type="term" value="P:guanosine tetraphosphate metabolic process"/>
    <property type="evidence" value="ECO:0007669"/>
    <property type="project" value="InterPro"/>
</dbReference>
<dbReference type="Gene3D" id="1.10.287.860">
    <property type="entry name" value="Nucleotidyltransferase"/>
    <property type="match status" value="1"/>
</dbReference>
<keyword evidence="2" id="KW-0808">Transferase</keyword>
<dbReference type="GO" id="GO:0016301">
    <property type="term" value="F:kinase activity"/>
    <property type="evidence" value="ECO:0007669"/>
    <property type="project" value="UniProtKB-KW"/>
</dbReference>
<dbReference type="SMART" id="SM00954">
    <property type="entry name" value="RelA_SpoT"/>
    <property type="match status" value="1"/>
</dbReference>
<dbReference type="InterPro" id="IPR007685">
    <property type="entry name" value="RelA_SpoT"/>
</dbReference>
<gene>
    <name evidence="2" type="ORF">DF223_09590</name>
</gene>
<comment type="caution">
    <text evidence="2">The sequence shown here is derived from an EMBL/GenBank/DDBJ whole genome shotgun (WGS) entry which is preliminary data.</text>
</comment>
<evidence type="ECO:0000259" key="1">
    <source>
        <dbReference type="SMART" id="SM00954"/>
    </source>
</evidence>
<protein>
    <submittedName>
        <fullName evidence="2">GTP pyrophosphokinase</fullName>
    </submittedName>
</protein>
<dbReference type="CDD" id="cd05399">
    <property type="entry name" value="NT_Rel-Spo_like"/>
    <property type="match status" value="1"/>
</dbReference>
<keyword evidence="2" id="KW-0418">Kinase</keyword>
<reference evidence="3" key="1">
    <citation type="submission" date="2018-04" db="EMBL/GenBank/DDBJ databases">
        <authorList>
            <person name="Liu S."/>
            <person name="Wang Z."/>
            <person name="Li J."/>
        </authorList>
    </citation>
    <scope>NUCLEOTIDE SEQUENCE [LARGE SCALE GENOMIC DNA]</scope>
    <source>
        <strain evidence="3">622</strain>
    </source>
</reference>
<proteinExistence type="predicted"/>
<evidence type="ECO:0000313" key="2">
    <source>
        <dbReference type="EMBL" id="PWC06861.1"/>
    </source>
</evidence>
<dbReference type="PANTHER" id="PTHR47837:SF2">
    <property type="entry name" value="GTP PYROPHOSPHOKINASE YWAC"/>
    <property type="match status" value="1"/>
</dbReference>
<dbReference type="PANTHER" id="PTHR47837">
    <property type="entry name" value="GTP PYROPHOSPHOKINASE YJBM"/>
    <property type="match status" value="1"/>
</dbReference>
<dbReference type="AlphaFoldDB" id="A0A2U1TD93"/>
<dbReference type="InterPro" id="IPR052366">
    <property type="entry name" value="GTP_Pyrophosphokinase"/>
</dbReference>
<dbReference type="InterPro" id="IPR043519">
    <property type="entry name" value="NT_sf"/>
</dbReference>
<evidence type="ECO:0000313" key="3">
    <source>
        <dbReference type="Proteomes" id="UP000244962"/>
    </source>
</evidence>
<dbReference type="Gene3D" id="3.30.460.10">
    <property type="entry name" value="Beta Polymerase, domain 2"/>
    <property type="match status" value="1"/>
</dbReference>
<organism evidence="2 3">
    <name type="scientific">Mycetocola zhujimingii</name>
    <dbReference type="NCBI Taxonomy" id="2079792"/>
    <lineage>
        <taxon>Bacteria</taxon>
        <taxon>Bacillati</taxon>
        <taxon>Actinomycetota</taxon>
        <taxon>Actinomycetes</taxon>
        <taxon>Micrococcales</taxon>
        <taxon>Microbacteriaceae</taxon>
        <taxon>Mycetocola</taxon>
    </lineage>
</organism>
<feature type="domain" description="RelA/SpoT" evidence="1">
    <location>
        <begin position="56"/>
        <end position="179"/>
    </location>
</feature>